<name>A0A809SXE3_KLEPN</name>
<keyword evidence="2" id="KW-0614">Plasmid</keyword>
<protein>
    <recommendedName>
        <fullName evidence="1">TrwC relaxase domain-containing protein</fullName>
    </recommendedName>
</protein>
<sequence length="144" mass="16172">MQALIHGDKAIIAAHEKAVAAAVQEAEKLAQARTTHAGKTITQNTGNLVVASFRHETSRALDPELHTHAFVMNMTQRGDGQWRALKNDELMRAKMHLGDVYKQELALELTKAGYELRYNNKITPLIWRTLRMNKSGDSRGVLLR</sequence>
<reference evidence="2" key="1">
    <citation type="submission" date="2020-01" db="EMBL/GenBank/DDBJ databases">
        <title>Genotype-dependent distribution of carbapenemase genes among Enterobacteriaceae in Thailand.</title>
        <authorList>
            <person name="Takeuchi D."/>
            <person name="Abe R."/>
            <person name="Sakamoto N."/>
            <person name="Sugawara Y."/>
            <person name="Akeda Y."/>
            <person name="Hamada S."/>
        </authorList>
    </citation>
    <scope>NUCLEOTIDE SEQUENCE</scope>
    <source>
        <strain evidence="2">C057</strain>
        <plasmid evidence="2">pC057_NDM1</plasmid>
    </source>
</reference>
<dbReference type="Pfam" id="PF08751">
    <property type="entry name" value="TrwC"/>
    <property type="match status" value="1"/>
</dbReference>
<dbReference type="InterPro" id="IPR014862">
    <property type="entry name" value="TrwC"/>
</dbReference>
<evidence type="ECO:0000313" key="2">
    <source>
        <dbReference type="EMBL" id="BBV25313.1"/>
    </source>
</evidence>
<feature type="domain" description="TrwC relaxase" evidence="1">
    <location>
        <begin position="2"/>
        <end position="119"/>
    </location>
</feature>
<accession>A0A809SXE3</accession>
<dbReference type="SUPFAM" id="SSF55464">
    <property type="entry name" value="Origin of replication-binding domain, RBD-like"/>
    <property type="match status" value="1"/>
</dbReference>
<dbReference type="EMBL" id="LC521837">
    <property type="protein sequence ID" value="BBV25313.1"/>
    <property type="molecule type" value="Genomic_DNA"/>
</dbReference>
<organism evidence="2">
    <name type="scientific">Klebsiella pneumoniae</name>
    <dbReference type="NCBI Taxonomy" id="573"/>
    <lineage>
        <taxon>Bacteria</taxon>
        <taxon>Pseudomonadati</taxon>
        <taxon>Pseudomonadota</taxon>
        <taxon>Gammaproteobacteria</taxon>
        <taxon>Enterobacterales</taxon>
        <taxon>Enterobacteriaceae</taxon>
        <taxon>Klebsiella/Raoultella group</taxon>
        <taxon>Klebsiella</taxon>
        <taxon>Klebsiella pneumoniae complex</taxon>
    </lineage>
</organism>
<dbReference type="NCBIfam" id="NF041492">
    <property type="entry name" value="MobF"/>
    <property type="match status" value="1"/>
</dbReference>
<geneLocation type="plasmid" evidence="2">
    <name>pC057_NDM1</name>
</geneLocation>
<evidence type="ECO:0000259" key="1">
    <source>
        <dbReference type="Pfam" id="PF08751"/>
    </source>
</evidence>
<dbReference type="AlphaFoldDB" id="A0A809SXE3"/>
<proteinExistence type="predicted"/>